<dbReference type="EMBL" id="KN847522">
    <property type="protein sequence ID" value="KIV93720.1"/>
    <property type="molecule type" value="Genomic_DNA"/>
</dbReference>
<keyword evidence="5" id="KW-1185">Reference proteome</keyword>
<evidence type="ECO:0000259" key="3">
    <source>
        <dbReference type="Pfam" id="PF24535"/>
    </source>
</evidence>
<evidence type="ECO:0000256" key="2">
    <source>
        <dbReference type="SAM" id="Phobius"/>
    </source>
</evidence>
<name>A0A0D1WWF2_EXOME</name>
<feature type="region of interest" description="Disordered" evidence="1">
    <location>
        <begin position="165"/>
        <end position="189"/>
    </location>
</feature>
<dbReference type="RefSeq" id="XP_016225294.1">
    <property type="nucleotide sequence ID" value="XM_016369506.1"/>
</dbReference>
<gene>
    <name evidence="4" type="ORF">PV10_04915</name>
</gene>
<sequence>MPSFGRRLLGAGYVVLNVIRAMNIIGLLSVIAASSVMLVKTFIISKFFFFDACEHVVRIIMAGFLILTELPLFKSYISRNWPLFSPRSGFVMLGFAMIFLGNSILGNLNKEATSQESLGMAFWRLVIASGIIVLVLGPINILASYIFRDHKSHVTARQVRSDGAVASHKADVEASTPKPPSRKSRYRSFLLGNRRDSLPSYYSGKTAKHNDMVQTPKIHTAISNPFSQDSTNSRVAQSPGGSSSKYSHSPKSERYFQSPDMSRPQLARHPAMTDGHAL</sequence>
<dbReference type="VEuPathDB" id="FungiDB:PV10_04915"/>
<protein>
    <recommendedName>
        <fullName evidence="3">DUF7598 domain-containing protein</fullName>
    </recommendedName>
</protein>
<feature type="transmembrane region" description="Helical" evidence="2">
    <location>
        <begin position="56"/>
        <end position="77"/>
    </location>
</feature>
<feature type="transmembrane region" description="Helical" evidence="2">
    <location>
        <begin position="21"/>
        <end position="44"/>
    </location>
</feature>
<dbReference type="GeneID" id="27322760"/>
<organism evidence="4 5">
    <name type="scientific">Exophiala mesophila</name>
    <name type="common">Black yeast-like fungus</name>
    <dbReference type="NCBI Taxonomy" id="212818"/>
    <lineage>
        <taxon>Eukaryota</taxon>
        <taxon>Fungi</taxon>
        <taxon>Dikarya</taxon>
        <taxon>Ascomycota</taxon>
        <taxon>Pezizomycotina</taxon>
        <taxon>Eurotiomycetes</taxon>
        <taxon>Chaetothyriomycetidae</taxon>
        <taxon>Chaetothyriales</taxon>
        <taxon>Herpotrichiellaceae</taxon>
        <taxon>Exophiala</taxon>
    </lineage>
</organism>
<dbReference type="OrthoDB" id="5327148at2759"/>
<accession>A0A0D1WWF2</accession>
<dbReference type="HOGENOM" id="CLU_066685_1_0_1"/>
<dbReference type="InterPro" id="IPR056019">
    <property type="entry name" value="DUF7598"/>
</dbReference>
<evidence type="ECO:0000313" key="5">
    <source>
        <dbReference type="Proteomes" id="UP000054302"/>
    </source>
</evidence>
<evidence type="ECO:0000256" key="1">
    <source>
        <dbReference type="SAM" id="MobiDB-lite"/>
    </source>
</evidence>
<reference evidence="4 5" key="1">
    <citation type="submission" date="2015-01" db="EMBL/GenBank/DDBJ databases">
        <title>The Genome Sequence of Exophiala mesophila CBS40295.</title>
        <authorList>
            <consortium name="The Broad Institute Genomics Platform"/>
            <person name="Cuomo C."/>
            <person name="de Hoog S."/>
            <person name="Gorbushina A."/>
            <person name="Stielow B."/>
            <person name="Teixiera M."/>
            <person name="Abouelleil A."/>
            <person name="Chapman S.B."/>
            <person name="Priest M."/>
            <person name="Young S.K."/>
            <person name="Wortman J."/>
            <person name="Nusbaum C."/>
            <person name="Birren B."/>
        </authorList>
    </citation>
    <scope>NUCLEOTIDE SEQUENCE [LARGE SCALE GENOMIC DNA]</scope>
    <source>
        <strain evidence="4 5">CBS 40295</strain>
    </source>
</reference>
<feature type="compositionally biased region" description="Polar residues" evidence="1">
    <location>
        <begin position="222"/>
        <end position="236"/>
    </location>
</feature>
<proteinExistence type="predicted"/>
<evidence type="ECO:0000313" key="4">
    <source>
        <dbReference type="EMBL" id="KIV93720.1"/>
    </source>
</evidence>
<dbReference type="AlphaFoldDB" id="A0A0D1WWF2"/>
<feature type="region of interest" description="Disordered" evidence="1">
    <location>
        <begin position="222"/>
        <end position="278"/>
    </location>
</feature>
<dbReference type="Pfam" id="PF24535">
    <property type="entry name" value="DUF7598"/>
    <property type="match status" value="1"/>
</dbReference>
<feature type="transmembrane region" description="Helical" evidence="2">
    <location>
        <begin position="121"/>
        <end position="147"/>
    </location>
</feature>
<dbReference type="OMA" id="FWRIVIS"/>
<dbReference type="Proteomes" id="UP000054302">
    <property type="component" value="Unassembled WGS sequence"/>
</dbReference>
<dbReference type="STRING" id="212818.A0A0D1WWF2"/>
<keyword evidence="2" id="KW-1133">Transmembrane helix</keyword>
<feature type="compositionally biased region" description="Low complexity" evidence="1">
    <location>
        <begin position="238"/>
        <end position="249"/>
    </location>
</feature>
<feature type="domain" description="DUF7598" evidence="3">
    <location>
        <begin position="12"/>
        <end position="146"/>
    </location>
</feature>
<keyword evidence="2" id="KW-0472">Membrane</keyword>
<feature type="transmembrane region" description="Helical" evidence="2">
    <location>
        <begin position="89"/>
        <end position="109"/>
    </location>
</feature>
<keyword evidence="2" id="KW-0812">Transmembrane</keyword>